<dbReference type="EMBL" id="JAUSVX010000006">
    <property type="protein sequence ID" value="MDQ0470688.1"/>
    <property type="molecule type" value="Genomic_DNA"/>
</dbReference>
<proteinExistence type="predicted"/>
<keyword evidence="3" id="KW-1185">Reference proteome</keyword>
<organism evidence="2 3">
    <name type="scientific">Labrys wisconsinensis</name>
    <dbReference type="NCBI Taxonomy" id="425677"/>
    <lineage>
        <taxon>Bacteria</taxon>
        <taxon>Pseudomonadati</taxon>
        <taxon>Pseudomonadota</taxon>
        <taxon>Alphaproteobacteria</taxon>
        <taxon>Hyphomicrobiales</taxon>
        <taxon>Xanthobacteraceae</taxon>
        <taxon>Labrys</taxon>
    </lineage>
</organism>
<sequence>MSEYHNPRTPSHQRSGAREQLERLYREIGIPAVAAAAAQVARKEKTVEKPRHELPFCLRDDSQAA</sequence>
<dbReference type="Proteomes" id="UP001242480">
    <property type="component" value="Unassembled WGS sequence"/>
</dbReference>
<protein>
    <submittedName>
        <fullName evidence="2">Uncharacterized protein</fullName>
    </submittedName>
</protein>
<evidence type="ECO:0000313" key="3">
    <source>
        <dbReference type="Proteomes" id="UP001242480"/>
    </source>
</evidence>
<comment type="caution">
    <text evidence="2">The sequence shown here is derived from an EMBL/GenBank/DDBJ whole genome shotgun (WGS) entry which is preliminary data.</text>
</comment>
<reference evidence="2 3" key="1">
    <citation type="submission" date="2023-07" db="EMBL/GenBank/DDBJ databases">
        <title>Genomic Encyclopedia of Type Strains, Phase IV (KMG-IV): sequencing the most valuable type-strain genomes for metagenomic binning, comparative biology and taxonomic classification.</title>
        <authorList>
            <person name="Goeker M."/>
        </authorList>
    </citation>
    <scope>NUCLEOTIDE SEQUENCE [LARGE SCALE GENOMIC DNA]</scope>
    <source>
        <strain evidence="2 3">DSM 19619</strain>
    </source>
</reference>
<evidence type="ECO:0000313" key="2">
    <source>
        <dbReference type="EMBL" id="MDQ0470688.1"/>
    </source>
</evidence>
<accession>A0ABU0J8U1</accession>
<gene>
    <name evidence="2" type="ORF">QO011_003707</name>
</gene>
<evidence type="ECO:0000256" key="1">
    <source>
        <dbReference type="SAM" id="MobiDB-lite"/>
    </source>
</evidence>
<dbReference type="RefSeq" id="WP_307274851.1">
    <property type="nucleotide sequence ID" value="NZ_JAUSVX010000006.1"/>
</dbReference>
<feature type="region of interest" description="Disordered" evidence="1">
    <location>
        <begin position="43"/>
        <end position="65"/>
    </location>
</feature>
<name>A0ABU0J8U1_9HYPH</name>